<feature type="region of interest" description="Disordered" evidence="4">
    <location>
        <begin position="41"/>
        <end position="60"/>
    </location>
</feature>
<dbReference type="InterPro" id="IPR019775">
    <property type="entry name" value="WD40_repeat_CS"/>
</dbReference>
<dbReference type="OrthoDB" id="972532at2759"/>
<dbReference type="InterPro" id="IPR015943">
    <property type="entry name" value="WD40/YVTN_repeat-like_dom_sf"/>
</dbReference>
<dbReference type="SMART" id="SM00668">
    <property type="entry name" value="CTLH"/>
    <property type="match status" value="1"/>
</dbReference>
<dbReference type="Gene3D" id="2.130.10.10">
    <property type="entry name" value="YVTN repeat-like/Quinoprotein amine dehydrogenase"/>
    <property type="match status" value="2"/>
</dbReference>
<keyword evidence="7" id="KW-1185">Reference proteome</keyword>
<reference evidence="6 7" key="1">
    <citation type="submission" date="2019-05" db="EMBL/GenBank/DDBJ databases">
        <title>Mikania micrantha, genome provides insights into the molecular mechanism of rapid growth.</title>
        <authorList>
            <person name="Liu B."/>
        </authorList>
    </citation>
    <scope>NUCLEOTIDE SEQUENCE [LARGE SCALE GENOMIC DNA]</scope>
    <source>
        <strain evidence="6">NLD-2019</strain>
        <tissue evidence="6">Leaf</tissue>
    </source>
</reference>
<dbReference type="InterPro" id="IPR036322">
    <property type="entry name" value="WD40_repeat_dom_sf"/>
</dbReference>
<comment type="caution">
    <text evidence="6">The sequence shown here is derived from an EMBL/GenBank/DDBJ whole genome shotgun (WGS) entry which is preliminary data.</text>
</comment>
<sequence length="887" mass="99045">MDGSSTSTGGDPIAAQLVAIAAKLDAMERLKDDVASLKSHVEKNASGSGKNDEGESFRPFGRRFRPYNKIDFPTYSDGDPRGWILKAEKYFRYYNVPDEEKVDVASLHLEGDALDLFSWLSTDQEISFWEDLNPDEHLCSIRQTGPVQEYRQEFAKRSARVTNWPDHCLLGVFLNGLKEELKADVRIHKPRTVYKAMSIALEFESKVNHTKVSRTSGWQPSAKSQPTEAKSTSYGTTSANTFSKAPVRISDTEKQARYLKGECFRCGDKYGPGHRCKTGTLKVFEIEDDPEVDLFVIIYGLNAHFMGGAEDDEPPSKRVKASFREPKGFSNGLFLKEPASFSLMARPLASQGDDEIIGSQGIKKVEFVRIIAEALYSLGYSKTGACLEEESGISFQSPTVSTFIQQILDGNWDGSLASLHKIGIVDESIIKSASFIILQQKFFELLDHGKLMDALKTLRTEISPLSVNNKKVRELSFFILSPKSRIIDGISGQQVVKPKARSELLEELQKMFPPSVMIPDRRLLQLIEQALDLQRDACLFHNSDVGETSLFIDHHCGRDQIPSQTVQILQEHQDEVWCLQFSHNGKYLASSSSDNSAIIWEVNLDGIVSLKHRLMGHQKPISGIKWSPDDHQILTCGVEEVVRRWDVSSGECLHVYEKGLLGLISCSWSPDGKCVFSGLTDKSIIIWDLDGKEIECLKGQKTIRVSDLQITSDGKFIITVCKENTILLIDRESKSERCIEEEQMIVSFTLSGDSKYLLVSLVNEELHLWSIEGRIRPVTKFKGHKRSRFIVGACFGGLEQAFIASGSEDSQVYIWHKGSGELIETLGGHSGAVNCISWNPVNPHMLASASDDRSIRIWGLKQLNQNQKGKGKSASNNGRHYCNGATI</sequence>
<dbReference type="InterPro" id="IPR001680">
    <property type="entry name" value="WD40_rpt"/>
</dbReference>
<evidence type="ECO:0000256" key="2">
    <source>
        <dbReference type="ARBA" id="ARBA00022737"/>
    </source>
</evidence>
<dbReference type="InterPro" id="IPR006594">
    <property type="entry name" value="LisH"/>
</dbReference>
<dbReference type="InterPro" id="IPR006595">
    <property type="entry name" value="CTLH_C"/>
</dbReference>
<accession>A0A5N6NTI5</accession>
<dbReference type="SMART" id="SM00667">
    <property type="entry name" value="LisH"/>
    <property type="match status" value="1"/>
</dbReference>
<evidence type="ECO:0000256" key="3">
    <source>
        <dbReference type="PROSITE-ProRule" id="PRU00221"/>
    </source>
</evidence>
<evidence type="ECO:0000259" key="5">
    <source>
        <dbReference type="PROSITE" id="PS50897"/>
    </source>
</evidence>
<keyword evidence="2" id="KW-0677">Repeat</keyword>
<dbReference type="CDD" id="cd00200">
    <property type="entry name" value="WD40"/>
    <property type="match status" value="1"/>
</dbReference>
<dbReference type="PROSITE" id="PS00678">
    <property type="entry name" value="WD_REPEATS_1"/>
    <property type="match status" value="2"/>
</dbReference>
<protein>
    <recommendedName>
        <fullName evidence="5">CTLH domain-containing protein</fullName>
    </recommendedName>
</protein>
<dbReference type="SMART" id="SM00320">
    <property type="entry name" value="WD40"/>
    <property type="match status" value="7"/>
</dbReference>
<dbReference type="Pfam" id="PF23627">
    <property type="entry name" value="LisH_WDR26"/>
    <property type="match status" value="1"/>
</dbReference>
<dbReference type="PROSITE" id="PS50896">
    <property type="entry name" value="LISH"/>
    <property type="match status" value="1"/>
</dbReference>
<evidence type="ECO:0000256" key="1">
    <source>
        <dbReference type="ARBA" id="ARBA00022574"/>
    </source>
</evidence>
<feature type="domain" description="CTLH" evidence="5">
    <location>
        <begin position="403"/>
        <end position="453"/>
    </location>
</feature>
<dbReference type="PANTHER" id="PTHR22838">
    <property type="entry name" value="WD REPEAT PROTEIN 26-RELATED"/>
    <property type="match status" value="1"/>
</dbReference>
<feature type="repeat" description="WD" evidence="3">
    <location>
        <begin position="614"/>
        <end position="655"/>
    </location>
</feature>
<keyword evidence="1 3" id="KW-0853">WD repeat</keyword>
<dbReference type="PROSITE" id="PS50082">
    <property type="entry name" value="WD_REPEATS_2"/>
    <property type="match status" value="4"/>
</dbReference>
<feature type="region of interest" description="Disordered" evidence="4">
    <location>
        <begin position="214"/>
        <end position="237"/>
    </location>
</feature>
<evidence type="ECO:0000313" key="7">
    <source>
        <dbReference type="Proteomes" id="UP000326396"/>
    </source>
</evidence>
<dbReference type="InterPro" id="IPR051350">
    <property type="entry name" value="WD_repeat-ST_regulator"/>
</dbReference>
<dbReference type="PROSITE" id="PS50897">
    <property type="entry name" value="CTLH"/>
    <property type="match status" value="1"/>
</dbReference>
<feature type="repeat" description="WD" evidence="3">
    <location>
        <begin position="667"/>
        <end position="690"/>
    </location>
</feature>
<name>A0A5N6NTI5_9ASTR</name>
<dbReference type="Proteomes" id="UP000326396">
    <property type="component" value="Linkage Group LG17"/>
</dbReference>
<gene>
    <name evidence="6" type="ORF">E3N88_17064</name>
</gene>
<feature type="repeat" description="WD" evidence="3">
    <location>
        <begin position="826"/>
        <end position="868"/>
    </location>
</feature>
<dbReference type="Pfam" id="PF00400">
    <property type="entry name" value="WD40"/>
    <property type="match status" value="5"/>
</dbReference>
<dbReference type="PANTHER" id="PTHR22838:SF0">
    <property type="entry name" value="WD REPEAT-CONTAINING PROTEIN 26"/>
    <property type="match status" value="1"/>
</dbReference>
<organism evidence="6 7">
    <name type="scientific">Mikania micrantha</name>
    <name type="common">bitter vine</name>
    <dbReference type="NCBI Taxonomy" id="192012"/>
    <lineage>
        <taxon>Eukaryota</taxon>
        <taxon>Viridiplantae</taxon>
        <taxon>Streptophyta</taxon>
        <taxon>Embryophyta</taxon>
        <taxon>Tracheophyta</taxon>
        <taxon>Spermatophyta</taxon>
        <taxon>Magnoliopsida</taxon>
        <taxon>eudicotyledons</taxon>
        <taxon>Gunneridae</taxon>
        <taxon>Pentapetalae</taxon>
        <taxon>asterids</taxon>
        <taxon>campanulids</taxon>
        <taxon>Asterales</taxon>
        <taxon>Asteraceae</taxon>
        <taxon>Asteroideae</taxon>
        <taxon>Heliantheae alliance</taxon>
        <taxon>Eupatorieae</taxon>
        <taxon>Mikania</taxon>
    </lineage>
</organism>
<feature type="repeat" description="WD" evidence="3">
    <location>
        <begin position="569"/>
        <end position="603"/>
    </location>
</feature>
<dbReference type="SUPFAM" id="SSF50978">
    <property type="entry name" value="WD40 repeat-like"/>
    <property type="match status" value="1"/>
</dbReference>
<proteinExistence type="predicted"/>
<dbReference type="PROSITE" id="PS50294">
    <property type="entry name" value="WD_REPEATS_REGION"/>
    <property type="match status" value="3"/>
</dbReference>
<dbReference type="AlphaFoldDB" id="A0A5N6NTI5"/>
<dbReference type="EMBL" id="SZYD01000009">
    <property type="protein sequence ID" value="KAD5317118.1"/>
    <property type="molecule type" value="Genomic_DNA"/>
</dbReference>
<evidence type="ECO:0000256" key="4">
    <source>
        <dbReference type="SAM" id="MobiDB-lite"/>
    </source>
</evidence>
<evidence type="ECO:0000313" key="6">
    <source>
        <dbReference type="EMBL" id="KAD5317118.1"/>
    </source>
</evidence>